<dbReference type="NCBIfam" id="NF046003">
    <property type="entry name" value="DxFTY_mem_plasm"/>
    <property type="match status" value="1"/>
</dbReference>
<feature type="transmembrane region" description="Helical" evidence="1">
    <location>
        <begin position="131"/>
        <end position="152"/>
    </location>
</feature>
<name>A0A084ESN7_MYCCA</name>
<evidence type="ECO:0008006" key="4">
    <source>
        <dbReference type="Google" id="ProtNLM"/>
    </source>
</evidence>
<proteinExistence type="predicted"/>
<comment type="caution">
    <text evidence="2">The sequence shown here is derived from an EMBL/GenBank/DDBJ whole genome shotgun (WGS) entry which is preliminary data.</text>
</comment>
<keyword evidence="1" id="KW-0472">Membrane</keyword>
<sequence>MKAENKEQLLDNIKFNNSRTPFLINLLFQLFTTISLFLVILFFIGPDLKKHSWNYFTKLDKLAYLYLFLISLAYLLIIFLINLLFVLFKFIKPDSFTYSFGLAFVGILIIFTGDLFYSWNISLVVKTILRFILIIISMVLGVLIGTFISVIYKNKEYQKEEQNQIILKAYLDNQIIPTKRQLKKIKQLEYKISKQKEYEELLKFKEELYKKKTDNN</sequence>
<protein>
    <recommendedName>
        <fullName evidence="4">Transmembrane protein</fullName>
    </recommendedName>
</protein>
<reference evidence="2 3" key="1">
    <citation type="submission" date="2014-02" db="EMBL/GenBank/DDBJ databases">
        <title>Genome sequence of Mycoplasma capricolum subsp. capricolum strain 14232.</title>
        <authorList>
            <person name="Sirand-Pugnet P."/>
            <person name="Breton M."/>
            <person name="Dordet-Frisoni E."/>
            <person name="Baranowski E."/>
            <person name="Barre A."/>
            <person name="Couture C."/>
            <person name="Dupuy V."/>
            <person name="Gaurivaud P."/>
            <person name="Jacob D."/>
            <person name="Lemaitre C."/>
            <person name="Manso-Silvan L."/>
            <person name="Nikolski M."/>
            <person name="Nouvel L.-X."/>
            <person name="Poumarat F."/>
            <person name="Tardy F."/>
            <person name="Thebault P."/>
            <person name="Theil S."/>
            <person name="Citti C."/>
            <person name="Thiaucourt F."/>
            <person name="Blanchard A."/>
        </authorList>
    </citation>
    <scope>NUCLEOTIDE SEQUENCE [LARGE SCALE GENOMIC DNA]</scope>
    <source>
        <strain evidence="2 3">14232</strain>
    </source>
</reference>
<organism evidence="2 3">
    <name type="scientific">Mycoplasma capricolum subsp. capricolum 14232</name>
    <dbReference type="NCBI Taxonomy" id="1188238"/>
    <lineage>
        <taxon>Bacteria</taxon>
        <taxon>Bacillati</taxon>
        <taxon>Mycoplasmatota</taxon>
        <taxon>Mollicutes</taxon>
        <taxon>Mycoplasmataceae</taxon>
        <taxon>Mycoplasma</taxon>
    </lineage>
</organism>
<dbReference type="EMBL" id="JFDO01000003">
    <property type="protein sequence ID" value="KEZ20979.1"/>
    <property type="molecule type" value="Genomic_DNA"/>
</dbReference>
<evidence type="ECO:0000313" key="2">
    <source>
        <dbReference type="EMBL" id="KEZ20979.1"/>
    </source>
</evidence>
<dbReference type="RefSeq" id="WP_036430952.1">
    <property type="nucleotide sequence ID" value="NZ_JFDO01000003.1"/>
</dbReference>
<gene>
    <name evidence="2" type="ORF">MCAPa_0480</name>
</gene>
<accession>A0A084ESN7</accession>
<evidence type="ECO:0000313" key="3">
    <source>
        <dbReference type="Proteomes" id="UP000028533"/>
    </source>
</evidence>
<dbReference type="AlphaFoldDB" id="A0A084ESN7"/>
<keyword evidence="1" id="KW-1133">Transmembrane helix</keyword>
<dbReference type="Proteomes" id="UP000028533">
    <property type="component" value="Unassembled WGS sequence"/>
</dbReference>
<keyword evidence="1" id="KW-0812">Transmembrane</keyword>
<feature type="transmembrane region" description="Helical" evidence="1">
    <location>
        <begin position="100"/>
        <end position="119"/>
    </location>
</feature>
<feature type="transmembrane region" description="Helical" evidence="1">
    <location>
        <begin position="64"/>
        <end position="88"/>
    </location>
</feature>
<feature type="transmembrane region" description="Helical" evidence="1">
    <location>
        <begin position="21"/>
        <end position="44"/>
    </location>
</feature>
<evidence type="ECO:0000256" key="1">
    <source>
        <dbReference type="SAM" id="Phobius"/>
    </source>
</evidence>